<dbReference type="InterPro" id="IPR006150">
    <property type="entry name" value="Cys_repeat_1"/>
</dbReference>
<reference evidence="3" key="1">
    <citation type="submission" date="2022-11" db="UniProtKB">
        <authorList>
            <consortium name="WormBaseParasite"/>
        </authorList>
    </citation>
    <scope>IDENTIFICATION</scope>
</reference>
<keyword evidence="1" id="KW-0732">Signal</keyword>
<evidence type="ECO:0000313" key="3">
    <source>
        <dbReference type="WBParaSite" id="scf7180000423025.g10041"/>
    </source>
</evidence>
<keyword evidence="2" id="KW-1185">Reference proteome</keyword>
<accession>A0A915P786</accession>
<protein>
    <submittedName>
        <fullName evidence="3">Uncharacterized protein</fullName>
    </submittedName>
</protein>
<feature type="signal peptide" evidence="1">
    <location>
        <begin position="1"/>
        <end position="18"/>
    </location>
</feature>
<evidence type="ECO:0000313" key="2">
    <source>
        <dbReference type="Proteomes" id="UP000887560"/>
    </source>
</evidence>
<proteinExistence type="predicted"/>
<organism evidence="2 3">
    <name type="scientific">Meloidogyne floridensis</name>
    <dbReference type="NCBI Taxonomy" id="298350"/>
    <lineage>
        <taxon>Eukaryota</taxon>
        <taxon>Metazoa</taxon>
        <taxon>Ecdysozoa</taxon>
        <taxon>Nematoda</taxon>
        <taxon>Chromadorea</taxon>
        <taxon>Rhabditida</taxon>
        <taxon>Tylenchina</taxon>
        <taxon>Tylenchomorpha</taxon>
        <taxon>Tylenchoidea</taxon>
        <taxon>Meloidogynidae</taxon>
        <taxon>Meloidogyninae</taxon>
        <taxon>Meloidogyne</taxon>
    </lineage>
</organism>
<name>A0A915P786_9BILA</name>
<sequence>MTLSILIILFNFYLLSHEQQQQRQVTNKYVCGQYPNKYLSYAPCPEDGQKQQICSQPGWILMNIKCRQDSDCQQIQNVAKCDRGECCAPPSSGSGSTNKGNDVPYIKWEMCENGGYFTGKKCRDTQECLNNQPNIQQICLNNECCTTGGIGGGGGGNANPSEDKCLRNGGRRLRDNVGGCIRHADCNSLVGRLPELAQIGDNQQILCQQKSCCLMPRTLPIGFTDWAQAIFKTNGGRFIGLFCEMDHHDCQTTTDKISRIPQRAICELRRYCCAPRDKTIDRQRRNNLGCNMGDFPTGSRCDPQRPKCFAGEYCGNQAICCLRSSYDRRRPPSPYPSDDYPDYSVGNQRAPAFCYNSQQTIVSCTSSEDCKQLTQACVNGLCCTRTGDEWKNSCGGAMAVKSCSEDGSCPDRLVCTSSDYCCECPYGQGAGKCAHGCPPNYSCDYGGEYCCPKCPQGDKPYGSCFNGECATGYICSAGNICCNRK</sequence>
<dbReference type="WBParaSite" id="scf7180000423025.g10041">
    <property type="protein sequence ID" value="scf7180000423025.g10041"/>
    <property type="gene ID" value="scf7180000423025.g10041"/>
</dbReference>
<dbReference type="AlphaFoldDB" id="A0A915P786"/>
<dbReference type="Proteomes" id="UP000887560">
    <property type="component" value="Unplaced"/>
</dbReference>
<dbReference type="PANTHER" id="PTHR34150:SF3">
    <property type="entry name" value="CC DOMAIN-CONTAINING PROTEIN"/>
    <property type="match status" value="1"/>
</dbReference>
<feature type="chain" id="PRO_5036746949" evidence="1">
    <location>
        <begin position="19"/>
        <end position="485"/>
    </location>
</feature>
<dbReference type="SMART" id="SM00289">
    <property type="entry name" value="WR1"/>
    <property type="match status" value="3"/>
</dbReference>
<dbReference type="PANTHER" id="PTHR34150">
    <property type="entry name" value="PROTEIN CBG08832-RELATED"/>
    <property type="match status" value="1"/>
</dbReference>
<evidence type="ECO:0000256" key="1">
    <source>
        <dbReference type="SAM" id="SignalP"/>
    </source>
</evidence>